<feature type="transmembrane region" description="Helical" evidence="4">
    <location>
        <begin position="15"/>
        <end position="38"/>
    </location>
</feature>
<keyword evidence="4" id="KW-0812">Transmembrane</keyword>
<keyword evidence="3 6" id="KW-0808">Transferase</keyword>
<evidence type="ECO:0000259" key="5">
    <source>
        <dbReference type="Pfam" id="PF00535"/>
    </source>
</evidence>
<evidence type="ECO:0000256" key="1">
    <source>
        <dbReference type="ARBA" id="ARBA00006739"/>
    </source>
</evidence>
<dbReference type="AlphaFoldDB" id="A0A7H0FU47"/>
<name>A0A7H0FU47_9GAMM</name>
<dbReference type="EMBL" id="CP060820">
    <property type="protein sequence ID" value="QNP39563.1"/>
    <property type="molecule type" value="Genomic_DNA"/>
</dbReference>
<dbReference type="Gene3D" id="3.90.550.10">
    <property type="entry name" value="Spore Coat Polysaccharide Biosynthesis Protein SpsA, Chain A"/>
    <property type="match status" value="1"/>
</dbReference>
<dbReference type="SUPFAM" id="SSF53448">
    <property type="entry name" value="Nucleotide-diphospho-sugar transferases"/>
    <property type="match status" value="1"/>
</dbReference>
<reference evidence="6 7" key="1">
    <citation type="submission" date="2020-08" db="EMBL/GenBank/DDBJ databases">
        <title>Lysobacter sp. II4 sp. nov., isolated from soil.</title>
        <authorList>
            <person name="Woo C.Y."/>
            <person name="Kim J."/>
        </authorList>
    </citation>
    <scope>NUCLEOTIDE SEQUENCE [LARGE SCALE GENOMIC DNA]</scope>
    <source>
        <strain evidence="6 7">II4</strain>
    </source>
</reference>
<dbReference type="Pfam" id="PF00535">
    <property type="entry name" value="Glycos_transf_2"/>
    <property type="match status" value="1"/>
</dbReference>
<dbReference type="PANTHER" id="PTHR43630:SF1">
    <property type="entry name" value="POLY-BETA-1,6-N-ACETYL-D-GLUCOSAMINE SYNTHASE"/>
    <property type="match status" value="1"/>
</dbReference>
<comment type="similarity">
    <text evidence="1">Belongs to the glycosyltransferase 2 family.</text>
</comment>
<feature type="transmembrane region" description="Helical" evidence="4">
    <location>
        <begin position="371"/>
        <end position="391"/>
    </location>
</feature>
<feature type="transmembrane region" description="Helical" evidence="4">
    <location>
        <begin position="397"/>
        <end position="420"/>
    </location>
</feature>
<evidence type="ECO:0000256" key="4">
    <source>
        <dbReference type="SAM" id="Phobius"/>
    </source>
</evidence>
<proteinExistence type="inferred from homology"/>
<evidence type="ECO:0000313" key="6">
    <source>
        <dbReference type="EMBL" id="QNP39563.1"/>
    </source>
</evidence>
<sequence length="475" mass="53720">MTAPVATIDVTSPGWWLQIGFIAYFAVLNGGYLLLNLLSMVSLRRYMRQRADLGRDVAYLGVEPAISLLVPAYNEEATVRSSVSSMLQLQYPTFEVVVVNDGSSDRTLEVLREAFALEPYPQPLHRTLEHEPVRAIYRSLRHPNLRVVDKANGGKADALNAGINVARHPLFCAVDADSILQRDSLLRVVQPFLEDERTVAAGGTVRIANGSQVRGGFLLRAGLPASLLGRLQIVEYLRAFLFGRLGWSPINAVLIISGAFGLFDRQRVIAAGGYRTDTVGEDMELVVRLHRYHRERRIPYRIRYLPDPICWTEAPEDLRTLGRQRARWQRGLSESLVRHARWALGPRGGPAGWLAWPFMALFEWLGPVVELAGYAFMLLGFVFGFVSWVALSLFLLMAIGMGILLSVNGLLLETLSFRVYAHKREMLQLFVAAVIENFGYRQLNTLWRCRGLWQWLSRRRRQWGAMRRSGSWGQQ</sequence>
<protein>
    <submittedName>
        <fullName evidence="6">Glycosyltransferase</fullName>
    </submittedName>
</protein>
<keyword evidence="4" id="KW-1133">Transmembrane helix</keyword>
<gene>
    <name evidence="6" type="ORF">H8B22_08465</name>
</gene>
<feature type="domain" description="Glycosyltransferase 2-like" evidence="5">
    <location>
        <begin position="67"/>
        <end position="209"/>
    </location>
</feature>
<dbReference type="InterPro" id="IPR001173">
    <property type="entry name" value="Glyco_trans_2-like"/>
</dbReference>
<evidence type="ECO:0000313" key="7">
    <source>
        <dbReference type="Proteomes" id="UP000516018"/>
    </source>
</evidence>
<keyword evidence="7" id="KW-1185">Reference proteome</keyword>
<dbReference type="InterPro" id="IPR029044">
    <property type="entry name" value="Nucleotide-diphossugar_trans"/>
</dbReference>
<evidence type="ECO:0000256" key="3">
    <source>
        <dbReference type="ARBA" id="ARBA00022679"/>
    </source>
</evidence>
<dbReference type="KEGG" id="lsx:H8B22_08465"/>
<dbReference type="CDD" id="cd06423">
    <property type="entry name" value="CESA_like"/>
    <property type="match status" value="1"/>
</dbReference>
<keyword evidence="4" id="KW-0472">Membrane</keyword>
<dbReference type="RefSeq" id="WP_187711009.1">
    <property type="nucleotide sequence ID" value="NZ_CP060820.1"/>
</dbReference>
<keyword evidence="2" id="KW-0328">Glycosyltransferase</keyword>
<dbReference type="GO" id="GO:0016757">
    <property type="term" value="F:glycosyltransferase activity"/>
    <property type="evidence" value="ECO:0007669"/>
    <property type="project" value="UniProtKB-KW"/>
</dbReference>
<evidence type="ECO:0000256" key="2">
    <source>
        <dbReference type="ARBA" id="ARBA00022676"/>
    </source>
</evidence>
<accession>A0A7H0FU47</accession>
<dbReference type="PANTHER" id="PTHR43630">
    <property type="entry name" value="POLY-BETA-1,6-N-ACETYL-D-GLUCOSAMINE SYNTHASE"/>
    <property type="match status" value="1"/>
</dbReference>
<organism evidence="6 7">
    <name type="scientific">Agrilutibacter terrestris</name>
    <dbReference type="NCBI Taxonomy" id="2865112"/>
    <lineage>
        <taxon>Bacteria</taxon>
        <taxon>Pseudomonadati</taxon>
        <taxon>Pseudomonadota</taxon>
        <taxon>Gammaproteobacteria</taxon>
        <taxon>Lysobacterales</taxon>
        <taxon>Lysobacteraceae</taxon>
        <taxon>Agrilutibacter</taxon>
    </lineage>
</organism>
<dbReference type="Proteomes" id="UP000516018">
    <property type="component" value="Chromosome"/>
</dbReference>